<gene>
    <name evidence="3" type="ORF">HAP48_047395</name>
</gene>
<dbReference type="AlphaFoldDB" id="A0A973WAR0"/>
<dbReference type="PANTHER" id="PTHR31956">
    <property type="entry name" value="NON-SPECIFIC PHOSPHOLIPASE C4-RELATED"/>
    <property type="match status" value="1"/>
</dbReference>
<dbReference type="GO" id="GO:0042578">
    <property type="term" value="F:phosphoric ester hydrolase activity"/>
    <property type="evidence" value="ECO:0007669"/>
    <property type="project" value="UniProtKB-ARBA"/>
</dbReference>
<feature type="region of interest" description="Disordered" evidence="2">
    <location>
        <begin position="474"/>
        <end position="505"/>
    </location>
</feature>
<comment type="caution">
    <text evidence="3">The sequence shown here is derived from an EMBL/GenBank/DDBJ whole genome shotgun (WGS) entry which is preliminary data.</text>
</comment>
<dbReference type="RefSeq" id="WP_166218070.1">
    <property type="nucleotide sequence ID" value="NZ_CP088287.1"/>
</dbReference>
<protein>
    <submittedName>
        <fullName evidence="3">Alkaline phosphatase family protein</fullName>
    </submittedName>
</protein>
<reference evidence="3" key="1">
    <citation type="submission" date="2020-06" db="EMBL/GenBank/DDBJ databases">
        <title>Whole Genome Sequence of Bradyrhizobium sp. Strain 1S1.</title>
        <authorList>
            <person name="Bromfield E.S.P."/>
            <person name="Cloutier S."/>
        </authorList>
    </citation>
    <scope>NUCLEOTIDE SEQUENCE [LARGE SCALE GENOMIC DNA]</scope>
    <source>
        <strain evidence="3">1S1</strain>
    </source>
</reference>
<evidence type="ECO:0000313" key="3">
    <source>
        <dbReference type="EMBL" id="NVI50319.1"/>
    </source>
</evidence>
<dbReference type="InterPro" id="IPR007312">
    <property type="entry name" value="Phosphoesterase"/>
</dbReference>
<accession>A0A973WAR0</accession>
<dbReference type="PANTHER" id="PTHR31956:SF1">
    <property type="entry name" value="NON-SPECIFIC PHOSPHOLIPASE C1"/>
    <property type="match status" value="1"/>
</dbReference>
<name>A0A973WAR0_9BRAD</name>
<dbReference type="Gene3D" id="3.40.720.10">
    <property type="entry name" value="Alkaline Phosphatase, subunit A"/>
    <property type="match status" value="2"/>
</dbReference>
<dbReference type="InterPro" id="IPR017850">
    <property type="entry name" value="Alkaline_phosphatase_core_sf"/>
</dbReference>
<feature type="compositionally biased region" description="Basic and acidic residues" evidence="2">
    <location>
        <begin position="474"/>
        <end position="487"/>
    </location>
</feature>
<proteinExistence type="predicted"/>
<dbReference type="Pfam" id="PF04185">
    <property type="entry name" value="Phosphoesterase"/>
    <property type="match status" value="1"/>
</dbReference>
<dbReference type="GO" id="GO:0009395">
    <property type="term" value="P:phospholipid catabolic process"/>
    <property type="evidence" value="ECO:0007669"/>
    <property type="project" value="TreeGrafter"/>
</dbReference>
<evidence type="ECO:0000256" key="2">
    <source>
        <dbReference type="SAM" id="MobiDB-lite"/>
    </source>
</evidence>
<organism evidence="3">
    <name type="scientific">Bradyrhizobium septentrionale</name>
    <dbReference type="NCBI Taxonomy" id="1404411"/>
    <lineage>
        <taxon>Bacteria</taxon>
        <taxon>Pseudomonadati</taxon>
        <taxon>Pseudomonadota</taxon>
        <taxon>Alphaproteobacteria</taxon>
        <taxon>Hyphomicrobiales</taxon>
        <taxon>Nitrobacteraceae</taxon>
        <taxon>Bradyrhizobium</taxon>
    </lineage>
</organism>
<evidence type="ECO:0000256" key="1">
    <source>
        <dbReference type="ARBA" id="ARBA00022801"/>
    </source>
</evidence>
<dbReference type="EMBL" id="JAAOLE020000002">
    <property type="protein sequence ID" value="NVI50319.1"/>
    <property type="molecule type" value="Genomic_DNA"/>
</dbReference>
<sequence>MSPPLSHIFVLMLENRSFDHMLGFSGIVGTDAVTGRRRSVNGLTGSEANQYQGRTYPVSHPADSAMAADPGHEFTDTVEQLCGPTATYPPSGSYPPINNSGFVADYAAHVRSNAGAIMKCFSPDQLPVLTKLASTFAVCDSWFASIPGPTFPNRFFACGASSGGLDHSPTSWELFTWETVSGFQLPHGSIFDALGAKFGSGWRIYAGDNLPMATALKNIHHANVTPYASFANDVANANYPWLYTWIEPNYGDVPGGTYKGGNSQHPLDGVTAGEALIKSTYEAIRNSPHWATALLIITWDEHGGFYDHVIPPRAVPPGDTQPGSKYNQFGFTFAQYGVRVPAVVVSPLIPPNVVDGRLYDHATIPATVEAAFGIKPLTARDAAANTVLPLLSLTQPRDCPKRLPTPVPLEAPRVRQLMPRPTDTVNSGNLPGVLLAAARLDQELSPPSEVQAILAKVQSIQTRDDAQRYLDEVNSKAEAEKADEQARFRLLRRKPRKRSTKKNAT</sequence>
<feature type="compositionally biased region" description="Basic residues" evidence="2">
    <location>
        <begin position="489"/>
        <end position="505"/>
    </location>
</feature>
<keyword evidence="1" id="KW-0378">Hydrolase</keyword>